<dbReference type="GO" id="GO:0050357">
    <property type="term" value="F:tropinesterase activity"/>
    <property type="evidence" value="ECO:0007669"/>
    <property type="project" value="UniProtKB-EC"/>
</dbReference>
<evidence type="ECO:0000259" key="1">
    <source>
        <dbReference type="Pfam" id="PF00561"/>
    </source>
</evidence>
<dbReference type="GO" id="GO:0046464">
    <property type="term" value="P:acylglycerol catabolic process"/>
    <property type="evidence" value="ECO:0007669"/>
    <property type="project" value="TreeGrafter"/>
</dbReference>
<dbReference type="InterPro" id="IPR000073">
    <property type="entry name" value="AB_hydrolase_1"/>
</dbReference>
<keyword evidence="2" id="KW-0378">Hydrolase</keyword>
<dbReference type="InterPro" id="IPR050266">
    <property type="entry name" value="AB_hydrolase_sf"/>
</dbReference>
<dbReference type="GO" id="GO:0047372">
    <property type="term" value="F:monoacylglycerol lipase activity"/>
    <property type="evidence" value="ECO:0007669"/>
    <property type="project" value="TreeGrafter"/>
</dbReference>
<dbReference type="PRINTS" id="PR00111">
    <property type="entry name" value="ABHYDROLASE"/>
</dbReference>
<dbReference type="SUPFAM" id="SSF53474">
    <property type="entry name" value="alpha/beta-Hydrolases"/>
    <property type="match status" value="1"/>
</dbReference>
<dbReference type="EMBL" id="FWFQ01000017">
    <property type="protein sequence ID" value="SLN48808.1"/>
    <property type="molecule type" value="Genomic_DNA"/>
</dbReference>
<dbReference type="Gene3D" id="3.40.50.1820">
    <property type="entry name" value="alpha/beta hydrolase"/>
    <property type="match status" value="1"/>
</dbReference>
<protein>
    <submittedName>
        <fullName evidence="2">Tropinesterase</fullName>
        <ecNumber evidence="2">3.1.1.10</ecNumber>
    </submittedName>
</protein>
<dbReference type="PANTHER" id="PTHR43798">
    <property type="entry name" value="MONOACYLGLYCEROL LIPASE"/>
    <property type="match status" value="1"/>
</dbReference>
<dbReference type="InterPro" id="IPR029058">
    <property type="entry name" value="AB_hydrolase_fold"/>
</dbReference>
<dbReference type="PANTHER" id="PTHR43798:SF33">
    <property type="entry name" value="HYDROLASE, PUTATIVE (AFU_ORTHOLOGUE AFUA_2G14860)-RELATED"/>
    <property type="match status" value="1"/>
</dbReference>
<dbReference type="RefSeq" id="WP_085869064.1">
    <property type="nucleotide sequence ID" value="NZ_FWFQ01000017.1"/>
</dbReference>
<dbReference type="Pfam" id="PF00561">
    <property type="entry name" value="Abhydrolase_1"/>
    <property type="match status" value="1"/>
</dbReference>
<evidence type="ECO:0000313" key="3">
    <source>
        <dbReference type="Proteomes" id="UP000193409"/>
    </source>
</evidence>
<dbReference type="AlphaFoldDB" id="A0A1Y5SZT4"/>
<proteinExistence type="predicted"/>
<name>A0A1Y5SZT4_9RHOB</name>
<reference evidence="2 3" key="1">
    <citation type="submission" date="2017-03" db="EMBL/GenBank/DDBJ databases">
        <authorList>
            <person name="Afonso C.L."/>
            <person name="Miller P.J."/>
            <person name="Scott M.A."/>
            <person name="Spackman E."/>
            <person name="Goraichik I."/>
            <person name="Dimitrov K.M."/>
            <person name="Suarez D.L."/>
            <person name="Swayne D.E."/>
        </authorList>
    </citation>
    <scope>NUCLEOTIDE SEQUENCE [LARGE SCALE GENOMIC DNA]</scope>
    <source>
        <strain evidence="2 3">CECT 7680</strain>
    </source>
</reference>
<dbReference type="OrthoDB" id="7267294at2"/>
<organism evidence="2 3">
    <name type="scientific">Pseudoruegeria aquimaris</name>
    <dbReference type="NCBI Taxonomy" id="393663"/>
    <lineage>
        <taxon>Bacteria</taxon>
        <taxon>Pseudomonadati</taxon>
        <taxon>Pseudomonadota</taxon>
        <taxon>Alphaproteobacteria</taxon>
        <taxon>Rhodobacterales</taxon>
        <taxon>Roseobacteraceae</taxon>
        <taxon>Pseudoruegeria</taxon>
    </lineage>
</organism>
<sequence length="309" mass="32655">MGWLLALLILLVAAAAPFLLERRRPVAGQGRRAAQAGEHRIGEPGARTLCRWHGPVKGPVALCIHGLTTPQPAWDPLVPHLTRMGFRVLTYDLPGRGGSEPQGGAQSTGFFLAQLDALLEAQGVDHCDLVIGYSMGGVIGTAFAADAPHRVGRLLLLAPAGLGLALPRWQAFARDVPLLGDWLMLGIGRMMMRRGFRRAAAAEGAPPGVREAQLAALGRGGFLPAVLSSLRHCLAEDGSEGHARLAAAGVPLMAIWGGEDAVIPKTALGRLAQINRKARQEVIEGAGHGLPYTHSEAIAAELRGFLREL</sequence>
<gene>
    <name evidence="2" type="ORF">PSA7680_02524</name>
</gene>
<dbReference type="EC" id="3.1.1.10" evidence="2"/>
<dbReference type="GO" id="GO:0016020">
    <property type="term" value="C:membrane"/>
    <property type="evidence" value="ECO:0007669"/>
    <property type="project" value="TreeGrafter"/>
</dbReference>
<evidence type="ECO:0000313" key="2">
    <source>
        <dbReference type="EMBL" id="SLN48808.1"/>
    </source>
</evidence>
<accession>A0A1Y5SZT4</accession>
<keyword evidence="3" id="KW-1185">Reference proteome</keyword>
<dbReference type="Proteomes" id="UP000193409">
    <property type="component" value="Unassembled WGS sequence"/>
</dbReference>
<feature type="domain" description="AB hydrolase-1" evidence="1">
    <location>
        <begin position="62"/>
        <end position="186"/>
    </location>
</feature>